<keyword evidence="3" id="KW-1185">Reference proteome</keyword>
<protein>
    <submittedName>
        <fullName evidence="2">Alpha/beta hydrolase</fullName>
    </submittedName>
</protein>
<keyword evidence="2" id="KW-0378">Hydrolase</keyword>
<reference evidence="2 3" key="1">
    <citation type="submission" date="2018-07" db="EMBL/GenBank/DDBJ databases">
        <authorList>
            <person name="Quirk P.G."/>
            <person name="Krulwich T.A."/>
        </authorList>
    </citation>
    <scope>NUCLEOTIDE SEQUENCE [LARGE SCALE GENOMIC DNA]</scope>
    <source>
        <strain evidence="2 3">CC-BB4</strain>
    </source>
</reference>
<dbReference type="SUPFAM" id="SSF53474">
    <property type="entry name" value="alpha/beta-Hydrolases"/>
    <property type="match status" value="1"/>
</dbReference>
<accession>A0A346A0R7</accession>
<dbReference type="PANTHER" id="PTHR43689:SF8">
    <property type="entry name" value="ALPHA_BETA-HYDROLASES SUPERFAMILY PROTEIN"/>
    <property type="match status" value="1"/>
</dbReference>
<dbReference type="InterPro" id="IPR000073">
    <property type="entry name" value="AB_hydrolase_1"/>
</dbReference>
<dbReference type="GO" id="GO:0016787">
    <property type="term" value="F:hydrolase activity"/>
    <property type="evidence" value="ECO:0007669"/>
    <property type="project" value="UniProtKB-KW"/>
</dbReference>
<name>A0A346A0R7_9HYPH</name>
<dbReference type="RefSeq" id="WP_115693143.1">
    <property type="nucleotide sequence ID" value="NZ_CP031417.1"/>
</dbReference>
<evidence type="ECO:0000313" key="2">
    <source>
        <dbReference type="EMBL" id="AXK82764.1"/>
    </source>
</evidence>
<dbReference type="Proteomes" id="UP000254889">
    <property type="component" value="Chromosome"/>
</dbReference>
<dbReference type="Pfam" id="PF12697">
    <property type="entry name" value="Abhydrolase_6"/>
    <property type="match status" value="1"/>
</dbReference>
<proteinExistence type="predicted"/>
<gene>
    <name evidence="2" type="ORF">DW352_20900</name>
</gene>
<dbReference type="OrthoDB" id="9815441at2"/>
<dbReference type="AlphaFoldDB" id="A0A346A0R7"/>
<dbReference type="Gene3D" id="3.40.50.1820">
    <property type="entry name" value="alpha/beta hydrolase"/>
    <property type="match status" value="1"/>
</dbReference>
<sequence>MNLQDTGFLSIGDQQIEYRFLGPQPDQAPTIVMLHEGLGSVGLWNDFPVKLQAATGCGVFVYSRFGYGQSSPCALPRPLDYMTREAKGVLPAILDQIGFRHGLLLGHSDGASIAAIYAGSHQDHRLGGIVLIAPHFFTEDVSIASIAEAKKAYETTDLRARLGKWHAHVDCAFRGWNDAWLDPGFRNWDITEYLAFIRVPVLIVQGEDDQYGTVKQLEVAQQECYCPVELALIKGAKHTPQREQPEVTLKTIGDFVAHVLEAERA</sequence>
<dbReference type="KEGG" id="ptaw:DW352_20900"/>
<organism evidence="2 3">
    <name type="scientific">Pseudolabrys taiwanensis</name>
    <dbReference type="NCBI Taxonomy" id="331696"/>
    <lineage>
        <taxon>Bacteria</taxon>
        <taxon>Pseudomonadati</taxon>
        <taxon>Pseudomonadota</taxon>
        <taxon>Alphaproteobacteria</taxon>
        <taxon>Hyphomicrobiales</taxon>
        <taxon>Xanthobacteraceae</taxon>
        <taxon>Pseudolabrys</taxon>
    </lineage>
</organism>
<dbReference type="InterPro" id="IPR029058">
    <property type="entry name" value="AB_hydrolase_fold"/>
</dbReference>
<dbReference type="EMBL" id="CP031417">
    <property type="protein sequence ID" value="AXK82764.1"/>
    <property type="molecule type" value="Genomic_DNA"/>
</dbReference>
<evidence type="ECO:0000313" key="3">
    <source>
        <dbReference type="Proteomes" id="UP000254889"/>
    </source>
</evidence>
<dbReference type="PANTHER" id="PTHR43689">
    <property type="entry name" value="HYDROLASE"/>
    <property type="match status" value="1"/>
</dbReference>
<evidence type="ECO:0000259" key="1">
    <source>
        <dbReference type="Pfam" id="PF12697"/>
    </source>
</evidence>
<feature type="domain" description="AB hydrolase-1" evidence="1">
    <location>
        <begin position="31"/>
        <end position="248"/>
    </location>
</feature>